<evidence type="ECO:0000256" key="1">
    <source>
        <dbReference type="SAM" id="MobiDB-lite"/>
    </source>
</evidence>
<feature type="region of interest" description="Disordered" evidence="1">
    <location>
        <begin position="1"/>
        <end position="30"/>
    </location>
</feature>
<reference evidence="3" key="1">
    <citation type="journal article" date="2019" name="Curr. Biol.">
        <title>Genome Sequence of Striga asiatica Provides Insight into the Evolution of Plant Parasitism.</title>
        <authorList>
            <person name="Yoshida S."/>
            <person name="Kim S."/>
            <person name="Wafula E.K."/>
            <person name="Tanskanen J."/>
            <person name="Kim Y.M."/>
            <person name="Honaas L."/>
            <person name="Yang Z."/>
            <person name="Spallek T."/>
            <person name="Conn C.E."/>
            <person name="Ichihashi Y."/>
            <person name="Cheong K."/>
            <person name="Cui S."/>
            <person name="Der J.P."/>
            <person name="Gundlach H."/>
            <person name="Jiao Y."/>
            <person name="Hori C."/>
            <person name="Ishida J.K."/>
            <person name="Kasahara H."/>
            <person name="Kiba T."/>
            <person name="Kim M.S."/>
            <person name="Koo N."/>
            <person name="Laohavisit A."/>
            <person name="Lee Y.H."/>
            <person name="Lumba S."/>
            <person name="McCourt P."/>
            <person name="Mortimer J.C."/>
            <person name="Mutuku J.M."/>
            <person name="Nomura T."/>
            <person name="Sasaki-Sekimoto Y."/>
            <person name="Seto Y."/>
            <person name="Wang Y."/>
            <person name="Wakatake T."/>
            <person name="Sakakibara H."/>
            <person name="Demura T."/>
            <person name="Yamaguchi S."/>
            <person name="Yoneyama K."/>
            <person name="Manabe R.I."/>
            <person name="Nelson D.C."/>
            <person name="Schulman A.H."/>
            <person name="Timko M.P."/>
            <person name="dePamphilis C.W."/>
            <person name="Choi D."/>
            <person name="Shirasu K."/>
        </authorList>
    </citation>
    <scope>NUCLEOTIDE SEQUENCE [LARGE SCALE GENOMIC DNA]</scope>
    <source>
        <strain evidence="3">cv. UVA1</strain>
    </source>
</reference>
<dbReference type="Proteomes" id="UP000325081">
    <property type="component" value="Unassembled WGS sequence"/>
</dbReference>
<evidence type="ECO:0000313" key="3">
    <source>
        <dbReference type="Proteomes" id="UP000325081"/>
    </source>
</evidence>
<keyword evidence="3" id="KW-1185">Reference proteome</keyword>
<dbReference type="EMBL" id="BKCP01006404">
    <property type="protein sequence ID" value="GER42651.1"/>
    <property type="molecule type" value="Genomic_DNA"/>
</dbReference>
<accession>A0A5A7QFH9</accession>
<gene>
    <name evidence="2" type="ORF">STAS_19452</name>
</gene>
<organism evidence="2 3">
    <name type="scientific">Striga asiatica</name>
    <name type="common">Asiatic witchweed</name>
    <name type="synonym">Buchnera asiatica</name>
    <dbReference type="NCBI Taxonomy" id="4170"/>
    <lineage>
        <taxon>Eukaryota</taxon>
        <taxon>Viridiplantae</taxon>
        <taxon>Streptophyta</taxon>
        <taxon>Embryophyta</taxon>
        <taxon>Tracheophyta</taxon>
        <taxon>Spermatophyta</taxon>
        <taxon>Magnoliopsida</taxon>
        <taxon>eudicotyledons</taxon>
        <taxon>Gunneridae</taxon>
        <taxon>Pentapetalae</taxon>
        <taxon>asterids</taxon>
        <taxon>lamiids</taxon>
        <taxon>Lamiales</taxon>
        <taxon>Orobanchaceae</taxon>
        <taxon>Buchnereae</taxon>
        <taxon>Striga</taxon>
    </lineage>
</organism>
<proteinExistence type="predicted"/>
<name>A0A5A7QFH9_STRAF</name>
<evidence type="ECO:0000313" key="2">
    <source>
        <dbReference type="EMBL" id="GER42651.1"/>
    </source>
</evidence>
<sequence length="113" mass="13041">MYRWGDRRTGSVGPLVTEVEDGGDEIGENRLGEVGDGWRRRTKLLGLDSGDGMRRRDAGCIITVADSAAEKTTREKLREREKALRRGERERRERRWVERHVLDSTFYSGYKAN</sequence>
<protein>
    <submittedName>
        <fullName evidence="2">C-repeat/DRE binding factor 1</fullName>
    </submittedName>
</protein>
<dbReference type="AlphaFoldDB" id="A0A5A7QFH9"/>
<comment type="caution">
    <text evidence="2">The sequence shown here is derived from an EMBL/GenBank/DDBJ whole genome shotgun (WGS) entry which is preliminary data.</text>
</comment>